<dbReference type="KEGG" id="csq:CSCA_3572"/>
<evidence type="ECO:0000313" key="3">
    <source>
        <dbReference type="EMBL" id="AKA70697.1"/>
    </source>
</evidence>
<reference evidence="3 4" key="1">
    <citation type="journal article" date="2015" name="J. Biotechnol.">
        <title>Complete genome sequence of a malodorant-producing acetogen, Clostridium scatologenes ATCC 25775(T).</title>
        <authorList>
            <person name="Zhu Z."/>
            <person name="Guo T."/>
            <person name="Zheng H."/>
            <person name="Song T."/>
            <person name="Ouyang P."/>
            <person name="Xie J."/>
        </authorList>
    </citation>
    <scope>NUCLEOTIDE SEQUENCE [LARGE SCALE GENOMIC DNA]</scope>
    <source>
        <strain evidence="3 4">ATCC 25775</strain>
    </source>
</reference>
<dbReference type="Pfam" id="PF01814">
    <property type="entry name" value="Hemerythrin"/>
    <property type="match status" value="1"/>
</dbReference>
<feature type="coiled-coil region" evidence="1">
    <location>
        <begin position="142"/>
        <end position="185"/>
    </location>
</feature>
<dbReference type="HOGENOM" id="CLU_095978_2_0_9"/>
<gene>
    <name evidence="3" type="ORF">CSCA_3572</name>
</gene>
<organism evidence="3 4">
    <name type="scientific">Clostridium scatologenes</name>
    <dbReference type="NCBI Taxonomy" id="1548"/>
    <lineage>
        <taxon>Bacteria</taxon>
        <taxon>Bacillati</taxon>
        <taxon>Bacillota</taxon>
        <taxon>Clostridia</taxon>
        <taxon>Eubacteriales</taxon>
        <taxon>Clostridiaceae</taxon>
        <taxon>Clostridium</taxon>
    </lineage>
</organism>
<dbReference type="EMBL" id="CP009933">
    <property type="protein sequence ID" value="AKA70697.1"/>
    <property type="molecule type" value="Genomic_DNA"/>
</dbReference>
<dbReference type="Proteomes" id="UP000033115">
    <property type="component" value="Chromosome"/>
</dbReference>
<evidence type="ECO:0000256" key="1">
    <source>
        <dbReference type="SAM" id="Coils"/>
    </source>
</evidence>
<dbReference type="AlphaFoldDB" id="A0A0E3M7S5"/>
<feature type="domain" description="Hemerythrin-like" evidence="2">
    <location>
        <begin position="3"/>
        <end position="139"/>
    </location>
</feature>
<keyword evidence="4" id="KW-1185">Reference proteome</keyword>
<dbReference type="CDD" id="cd12108">
    <property type="entry name" value="Hr-like"/>
    <property type="match status" value="1"/>
</dbReference>
<proteinExistence type="predicted"/>
<dbReference type="RefSeq" id="WP_029160811.1">
    <property type="nucleotide sequence ID" value="NZ_CP009933.1"/>
</dbReference>
<name>A0A0E3M7S5_CLOSL</name>
<sequence>MNALEIMVGEHSNIKRMLKIVRKYCYKVLKNEALDYNDFYKIIDFVRNYADKHHHSKEENILFDLLSNQFGEKIKNGPIMGMLVEHDLGRLYMSNLENALKRLEAGKEDAKLDIIANSISYTDLLTRHIEREDTALYKFAERSLSEENVKILNEKSEEVEKNAALNSIQDKYQKLIDELERKLDSI</sequence>
<protein>
    <submittedName>
        <fullName evidence="3">Hemerythrin HHE cation binding domain protein</fullName>
    </submittedName>
</protein>
<accession>A0A0E3M7S5</accession>
<dbReference type="STRING" id="1548.CSCA_3572"/>
<dbReference type="PANTHER" id="PTHR39966">
    <property type="entry name" value="BLL2471 PROTEIN-RELATED"/>
    <property type="match status" value="1"/>
</dbReference>
<evidence type="ECO:0000259" key="2">
    <source>
        <dbReference type="Pfam" id="PF01814"/>
    </source>
</evidence>
<dbReference type="InterPro" id="IPR012312">
    <property type="entry name" value="Hemerythrin-like"/>
</dbReference>
<dbReference type="GO" id="GO:0005886">
    <property type="term" value="C:plasma membrane"/>
    <property type="evidence" value="ECO:0007669"/>
    <property type="project" value="TreeGrafter"/>
</dbReference>
<keyword evidence="1" id="KW-0175">Coiled coil</keyword>
<evidence type="ECO:0000313" key="4">
    <source>
        <dbReference type="Proteomes" id="UP000033115"/>
    </source>
</evidence>
<dbReference type="PANTHER" id="PTHR39966:SF1">
    <property type="entry name" value="HEMERYTHRIN-LIKE DOMAIN-CONTAINING PROTEIN"/>
    <property type="match status" value="1"/>
</dbReference>
<dbReference type="Gene3D" id="1.20.120.520">
    <property type="entry name" value="nmb1532 protein domain like"/>
    <property type="match status" value="1"/>
</dbReference>